<proteinExistence type="predicted"/>
<reference evidence="3" key="1">
    <citation type="journal article" date="2017" name="Genome Biol. Evol.">
        <title>The complete genome sequence of the phytopathogenic fungus Sclerotinia sclerotiorum reveals insights into the genome architecture of broad host range pathogens.</title>
        <authorList>
            <person name="Derbyshire M."/>
            <person name="Denton-Giles M."/>
            <person name="Hegedus D."/>
            <person name="Seifbarghy S."/>
            <person name="Rollins J."/>
            <person name="van Kan J."/>
            <person name="Seidl M.F."/>
            <person name="Faino L."/>
            <person name="Mbengue M."/>
            <person name="Navaud O."/>
            <person name="Raffaele S."/>
            <person name="Hammond-Kosack K."/>
            <person name="Heard S."/>
            <person name="Oliver R."/>
        </authorList>
    </citation>
    <scope>NUCLEOTIDE SEQUENCE [LARGE SCALE GENOMIC DNA]</scope>
    <source>
        <strain evidence="3">ATCC 18683 / 1980 / Ss-1</strain>
    </source>
</reference>
<feature type="region of interest" description="Disordered" evidence="1">
    <location>
        <begin position="253"/>
        <end position="333"/>
    </location>
</feature>
<gene>
    <name evidence="2" type="ORF">sscle_11g086300</name>
</gene>
<feature type="compositionally biased region" description="Acidic residues" evidence="1">
    <location>
        <begin position="135"/>
        <end position="145"/>
    </location>
</feature>
<name>A0A1D9QFY4_SCLS1</name>
<evidence type="ECO:0000313" key="3">
    <source>
        <dbReference type="Proteomes" id="UP000177798"/>
    </source>
</evidence>
<evidence type="ECO:0000313" key="2">
    <source>
        <dbReference type="EMBL" id="APA13860.1"/>
    </source>
</evidence>
<feature type="compositionally biased region" description="Basic and acidic residues" evidence="1">
    <location>
        <begin position="253"/>
        <end position="263"/>
    </location>
</feature>
<organism evidence="2 3">
    <name type="scientific">Sclerotinia sclerotiorum (strain ATCC 18683 / 1980 / Ss-1)</name>
    <name type="common">White mold</name>
    <name type="synonym">Whetzelinia sclerotiorum</name>
    <dbReference type="NCBI Taxonomy" id="665079"/>
    <lineage>
        <taxon>Eukaryota</taxon>
        <taxon>Fungi</taxon>
        <taxon>Dikarya</taxon>
        <taxon>Ascomycota</taxon>
        <taxon>Pezizomycotina</taxon>
        <taxon>Leotiomycetes</taxon>
        <taxon>Helotiales</taxon>
        <taxon>Sclerotiniaceae</taxon>
        <taxon>Sclerotinia</taxon>
    </lineage>
</organism>
<dbReference type="OrthoDB" id="5401786at2759"/>
<dbReference type="VEuPathDB" id="FungiDB:sscle_11g086300"/>
<feature type="compositionally biased region" description="Polar residues" evidence="1">
    <location>
        <begin position="301"/>
        <end position="333"/>
    </location>
</feature>
<accession>A0A1D9QFY4</accession>
<feature type="region of interest" description="Disordered" evidence="1">
    <location>
        <begin position="372"/>
        <end position="476"/>
    </location>
</feature>
<protein>
    <submittedName>
        <fullName evidence="2">Uncharacterized protein</fullName>
    </submittedName>
</protein>
<evidence type="ECO:0000256" key="1">
    <source>
        <dbReference type="SAM" id="MobiDB-lite"/>
    </source>
</evidence>
<feature type="compositionally biased region" description="Basic and acidic residues" evidence="1">
    <location>
        <begin position="443"/>
        <end position="453"/>
    </location>
</feature>
<feature type="compositionally biased region" description="Basic and acidic residues" evidence="1">
    <location>
        <begin position="69"/>
        <end position="86"/>
    </location>
</feature>
<feature type="compositionally biased region" description="Polar residues" evidence="1">
    <location>
        <begin position="48"/>
        <end position="68"/>
    </location>
</feature>
<feature type="region of interest" description="Disordered" evidence="1">
    <location>
        <begin position="31"/>
        <end position="87"/>
    </location>
</feature>
<dbReference type="EMBL" id="CP017824">
    <property type="protein sequence ID" value="APA13860.1"/>
    <property type="molecule type" value="Genomic_DNA"/>
</dbReference>
<dbReference type="Proteomes" id="UP000177798">
    <property type="component" value="Chromosome 11"/>
</dbReference>
<sequence length="476" mass="53672">MAGFTDTLQGGGLARAQRALLQFERDPQRLDRERVRFDDPLSVYASDRSGTTTRSQSPDGPSEEQQLQQERRNKLAEKRQASEPHKQFAAQINPGDTVFEEEAAEMVKKCWVEQGIWNNKWNKFAFGRWKHEEPLESESETDSEAEPSYSIPTFFPLTRQKPKTKSYRTKQQISEQRILQKRQREASRPYYQFVYQISRVREGILQAVDKEGSSVTDINTRAYENVKNTWSSRGIWNERWGVLPGMSWKHEEPFEREIPKDSAPDPANSHRSSSDEVGEASATRLFKPLFPPQPNHHQLPRTLNSSQQEQCADTGSDTSENNDPGRSFPTSTSLFLNSDELVPRSKAGQVLLPSGGNLSLKDNQPANAFLGPAFPSRVSKAATKRKNPQQRLKISQKESHNSTLPPSSVVAADPRPSPLLGHMDLRRSKRIQLLTPASYGSKDVVRSKPERKAASNATKKSSAKPHGISKNQSARK</sequence>
<feature type="region of interest" description="Disordered" evidence="1">
    <location>
        <begin position="135"/>
        <end position="155"/>
    </location>
</feature>
<dbReference type="AlphaFoldDB" id="A0A1D9QFY4"/>